<organism evidence="2 3">
    <name type="scientific">Rhodovibrio sodomensis</name>
    <dbReference type="NCBI Taxonomy" id="1088"/>
    <lineage>
        <taxon>Bacteria</taxon>
        <taxon>Pseudomonadati</taxon>
        <taxon>Pseudomonadota</taxon>
        <taxon>Alphaproteobacteria</taxon>
        <taxon>Rhodospirillales</taxon>
        <taxon>Rhodovibrionaceae</taxon>
        <taxon>Rhodovibrio</taxon>
    </lineage>
</organism>
<reference evidence="2 3" key="1">
    <citation type="journal article" date="2020" name="Microorganisms">
        <title>Osmotic Adaptation and Compatible Solute Biosynthesis of Phototrophic Bacteria as Revealed from Genome Analyses.</title>
        <authorList>
            <person name="Imhoff J.F."/>
            <person name="Rahn T."/>
            <person name="Kunzel S."/>
            <person name="Keller A."/>
            <person name="Neulinger S.C."/>
        </authorList>
    </citation>
    <scope>NUCLEOTIDE SEQUENCE [LARGE SCALE GENOMIC DNA]</scope>
    <source>
        <strain evidence="2 3">DSM 9895</strain>
    </source>
</reference>
<protein>
    <recommendedName>
        <fullName evidence="4">Large polyvalent protein-associated domain-containing protein</fullName>
    </recommendedName>
</protein>
<dbReference type="Pfam" id="PF14284">
    <property type="entry name" value="PcfJ"/>
    <property type="match status" value="1"/>
</dbReference>
<name>A0ABS1DCG4_9PROT</name>
<evidence type="ECO:0008006" key="4">
    <source>
        <dbReference type="Google" id="ProtNLM"/>
    </source>
</evidence>
<dbReference type="EMBL" id="NRRL01000009">
    <property type="protein sequence ID" value="MBK1667627.1"/>
    <property type="molecule type" value="Genomic_DNA"/>
</dbReference>
<feature type="region of interest" description="Disordered" evidence="1">
    <location>
        <begin position="115"/>
        <end position="135"/>
    </location>
</feature>
<evidence type="ECO:0000313" key="2">
    <source>
        <dbReference type="EMBL" id="MBK1667627.1"/>
    </source>
</evidence>
<dbReference type="InterPro" id="IPR025586">
    <property type="entry name" value="PcfJ"/>
</dbReference>
<comment type="caution">
    <text evidence="2">The sequence shown here is derived from an EMBL/GenBank/DDBJ whole genome shotgun (WGS) entry which is preliminary data.</text>
</comment>
<gene>
    <name evidence="2" type="ORF">CKO28_06215</name>
</gene>
<evidence type="ECO:0000313" key="3">
    <source>
        <dbReference type="Proteomes" id="UP001296873"/>
    </source>
</evidence>
<accession>A0ABS1DCG4</accession>
<dbReference type="Proteomes" id="UP001296873">
    <property type="component" value="Unassembled WGS sequence"/>
</dbReference>
<evidence type="ECO:0000256" key="1">
    <source>
        <dbReference type="SAM" id="MobiDB-lite"/>
    </source>
</evidence>
<keyword evidence="3" id="KW-1185">Reference proteome</keyword>
<dbReference type="RefSeq" id="WP_200339787.1">
    <property type="nucleotide sequence ID" value="NZ_NRRL01000009.1"/>
</dbReference>
<proteinExistence type="predicted"/>
<sequence>MSENSYATAYSPETYDFVGDLLRRFGEVDEVTVQGAAEGFAHARAHSRHVVFPPSPETEGVSEAMLAISTTDHGQKLVHLFWQADDGCVGFGRFELGDDAEPSLRANEAYLRKAAAQRAPTRRDKGASLSAHSASGTRFASEMAHHVYAEMRLGAHDVNLNRDRYNDRMAAVNKSKIAFHKIQSSFERKRLGASLMRFNSYLDPDALKILHQTGIMGTKRYNWLVGDGEPEKAKRRQQAARAYPLLFGAMSGKKLGSDVSRAIDAGEPLAPVLATALRCPESALKRLQGVHWQRAGRHASHNPGEVLSALTKVPGNWTPHARAEWAAFHAATGSAKTVSRQVGRSEEAIIKSSGGKWVEFASALAASERRLVGARDMLSRIEKQVILPEVARRMSEAGLDWADDQCSARSIMQEALRNDQRSMTSAGALGDKSLSKILQASDRWHRSLPRIDDAVSRGQAEEQELRWGALSASFTTPEGWTVTPLVTQAELQAEGDALSHCVGGYAADCVRHDTHILSIKDEAGKHVSTVELAELTQDDIDRGRHAGHDRIRVGERYLSVRQHQGYDNDEAEGVDYRFVEREAALKGYLEHLGQNTPDWEAIDSQRQEARRVLDSKTGLQAQIGFDPENAEVRQKVFEIYRESMIGPGRKAETPAAFLAAAGMQEAIDAKIYKRASELERAQSEDAAREYNVSIARKIKANAETDPKAKASDAMSLDEYLSIPEERRPGTKDVFFALPGEGTLRGLNFSREDDGKPVGLTPYRASEKIEDMLVNHMRENSFLRASLAMKADKHIVGFTKAEAEAYRDVVAAVVEQRELRAQGEEITLREALMEMAVRRSDRALDGEGYASCA</sequence>